<protein>
    <submittedName>
        <fullName evidence="1">Uncharacterized protein</fullName>
    </submittedName>
</protein>
<dbReference type="EMBL" id="LR798275">
    <property type="protein sequence ID" value="CAB5219458.1"/>
    <property type="molecule type" value="Genomic_DNA"/>
</dbReference>
<evidence type="ECO:0000313" key="1">
    <source>
        <dbReference type="EMBL" id="CAB4128763.1"/>
    </source>
</evidence>
<gene>
    <name evidence="1" type="ORF">UFOVP113_86</name>
    <name evidence="2" type="ORF">UFOVP225_73</name>
</gene>
<evidence type="ECO:0000313" key="2">
    <source>
        <dbReference type="EMBL" id="CAB5219458.1"/>
    </source>
</evidence>
<name>A0A6J5L5V4_9CAUD</name>
<organism evidence="1">
    <name type="scientific">uncultured Caudovirales phage</name>
    <dbReference type="NCBI Taxonomy" id="2100421"/>
    <lineage>
        <taxon>Viruses</taxon>
        <taxon>Duplodnaviria</taxon>
        <taxon>Heunggongvirae</taxon>
        <taxon>Uroviricota</taxon>
        <taxon>Caudoviricetes</taxon>
        <taxon>Peduoviridae</taxon>
        <taxon>Maltschvirus</taxon>
        <taxon>Maltschvirus maltsch</taxon>
    </lineage>
</organism>
<dbReference type="EMBL" id="LR796231">
    <property type="protein sequence ID" value="CAB4128763.1"/>
    <property type="molecule type" value="Genomic_DNA"/>
</dbReference>
<accession>A0A6J5L5V4</accession>
<sequence length="48" mass="5554">MEKTECYKCQAEIEVLDKTIVHPLCESCESAFDDWFTQELNKLTKKGA</sequence>
<reference evidence="1" key="1">
    <citation type="submission" date="2020-04" db="EMBL/GenBank/DDBJ databases">
        <authorList>
            <person name="Chiriac C."/>
            <person name="Salcher M."/>
            <person name="Ghai R."/>
            <person name="Kavagutti S V."/>
        </authorList>
    </citation>
    <scope>NUCLEOTIDE SEQUENCE</scope>
</reference>
<proteinExistence type="predicted"/>